<accession>A0A6H1U444</accession>
<name>A0A6H1U444_9CYAN</name>
<protein>
    <submittedName>
        <fullName evidence="3">Filamentous hemagglutinin N-terminal domain-containing protein</fullName>
    </submittedName>
</protein>
<keyword evidence="4" id="KW-1185">Reference proteome</keyword>
<evidence type="ECO:0000313" key="4">
    <source>
        <dbReference type="Proteomes" id="UP000500857"/>
    </source>
</evidence>
<organism evidence="3 4">
    <name type="scientific">Oxynema aestuarii AP17</name>
    <dbReference type="NCBI Taxonomy" id="2064643"/>
    <lineage>
        <taxon>Bacteria</taxon>
        <taxon>Bacillati</taxon>
        <taxon>Cyanobacteriota</taxon>
        <taxon>Cyanophyceae</taxon>
        <taxon>Oscillatoriophycideae</taxon>
        <taxon>Oscillatoriales</taxon>
        <taxon>Oscillatoriaceae</taxon>
        <taxon>Oxynema</taxon>
        <taxon>Oxynema aestuarii</taxon>
    </lineage>
</organism>
<evidence type="ECO:0000256" key="1">
    <source>
        <dbReference type="SAM" id="MobiDB-lite"/>
    </source>
</evidence>
<dbReference type="RefSeq" id="WP_168571283.1">
    <property type="nucleotide sequence ID" value="NZ_CP051167.1"/>
</dbReference>
<dbReference type="AlphaFoldDB" id="A0A6H1U444"/>
<sequence length="957" mass="97997">MNKATTTRRRTSTGLQRTVLFATIACSLFSSGTIERQAIAQIVPDATLPDRSTVTVEGNTIQITGGTARSRNLFHSFESFSIPTGTTATFDNPRTIENIFSRVTGSDLSNIDGLLQANGGANLFLINPNGIVFGPNASLNVGGSFVATSADAVLFDDGSRFSAIAPQTDTLLTVSVPVGLQLGDNPGAIAINGIGLGRSFATPDFDGSETATQNVETARQEIAFQLSILAREDGLGVRPDRTLALVGGPIVLDGALLKAPQGRIELWSGRNGQLRTTGERGEFGFEETSPFSSFQDISITNESGLFTGLGGDGGVRVHGRNLTITGGSEIRSDSLGEEDGGEIALEASEVVEISGISRDGTSRTIVGSGAFGNGDAGSVEVRGTQLNVLDGGWITVGTVSDGEAGTIAIATSESVELSGIPINGQFASILDASTLGVGNASNVDITTRRLTMRDGAQVRVRTFGPGRGGNLTIRASESVQLSGTDPQTGTSTQIEATAYSSGEAGEIEIVTPLLSLSDGAQIEAASNGTGKGGRLEIEGAELVDIAGVSADGERSLLTTKGFGSGDAGDVTVRTRRLIVRDGGEIGTSTSVDGVGGLMLLEASEAIEFRGTSPDGSLPTLITADTDGAGNAGNVTIATPRLRVGDGAIVLLGTSGEGNAGRLRLEATESVEIVGNAQIDARTLGSGNGGGIAIATDRLQVADGSRIGVNGEGTGTPGNIEIAASDVQLDRGALQASSAIGKGGNIDLRSPDILLRNRSEIVAAGSQTGNITQEGNITIAAETLVLLEASQIVTSATDPQGGSNIAISAIRGDELLVLLSPDSIINARGQLNIDGDIDIEPANLPEVEVADPDAAIARSPCNPEQLAESSFAIRGRGGLPVNPGQPLSRDGVSVELVEPIWETRETPSAANSSRDRPSDPLIEARGFDRTADGQILLTAARSSGASSPPHIMDLCSPE</sequence>
<dbReference type="Proteomes" id="UP000500857">
    <property type="component" value="Chromosome"/>
</dbReference>
<evidence type="ECO:0000313" key="3">
    <source>
        <dbReference type="EMBL" id="QIZ73137.1"/>
    </source>
</evidence>
<reference evidence="3 4" key="1">
    <citation type="submission" date="2020-04" db="EMBL/GenBank/DDBJ databases">
        <authorList>
            <person name="Basu S."/>
            <person name="Maruthanayagam V."/>
            <person name="Chakraborty S."/>
            <person name="Pramanik A."/>
            <person name="Mukherjee J."/>
            <person name="Brink B."/>
        </authorList>
    </citation>
    <scope>NUCLEOTIDE SEQUENCE [LARGE SCALE GENOMIC DNA]</scope>
    <source>
        <strain evidence="3 4">AP17</strain>
    </source>
</reference>
<dbReference type="KEGG" id="oxy:HCG48_23150"/>
<evidence type="ECO:0000259" key="2">
    <source>
        <dbReference type="SMART" id="SM00912"/>
    </source>
</evidence>
<dbReference type="EMBL" id="CP051167">
    <property type="protein sequence ID" value="QIZ73137.1"/>
    <property type="molecule type" value="Genomic_DNA"/>
</dbReference>
<gene>
    <name evidence="3" type="ORF">HCG48_23150</name>
</gene>
<feature type="domain" description="Filamentous haemagglutinin FhaB/tRNA nuclease CdiA-like TPS" evidence="2">
    <location>
        <begin position="43"/>
        <end position="156"/>
    </location>
</feature>
<proteinExistence type="predicted"/>
<dbReference type="Pfam" id="PF05860">
    <property type="entry name" value="TPS"/>
    <property type="match status" value="1"/>
</dbReference>
<dbReference type="InterPro" id="IPR008638">
    <property type="entry name" value="FhaB/CdiA-like_TPS"/>
</dbReference>
<dbReference type="Gene3D" id="2.160.20.10">
    <property type="entry name" value="Single-stranded right-handed beta-helix, Pectin lyase-like"/>
    <property type="match status" value="2"/>
</dbReference>
<dbReference type="SUPFAM" id="SSF51126">
    <property type="entry name" value="Pectin lyase-like"/>
    <property type="match status" value="4"/>
</dbReference>
<dbReference type="SMART" id="SM00912">
    <property type="entry name" value="Haemagg_act"/>
    <property type="match status" value="1"/>
</dbReference>
<dbReference type="InterPro" id="IPR011050">
    <property type="entry name" value="Pectin_lyase_fold/virulence"/>
</dbReference>
<dbReference type="NCBIfam" id="TIGR01901">
    <property type="entry name" value="adhes_NPXG"/>
    <property type="match status" value="1"/>
</dbReference>
<feature type="region of interest" description="Disordered" evidence="1">
    <location>
        <begin position="902"/>
        <end position="926"/>
    </location>
</feature>
<dbReference type="InterPro" id="IPR012334">
    <property type="entry name" value="Pectin_lyas_fold"/>
</dbReference>